<sequence length="213" mass="23683">MTSAVVASQDQDRALGFVIVRSPNFWFVCLTTSCTLLSWSRLRLHRVYTERLSAHATRLRFRYRSMPPFYGVKLSDSPLTEWHAFATIPDVNPATGEPARSFSVVVSNAGDWTKKQIDDDDASGERRLWVRGAPLHGVLYTSRLFQQIVLVATGSGIGPCLSLLSARATSVRVLWSTRDPLATYGEAVVRAVERADPQAVIWNTTARGYPDIV</sequence>
<gene>
    <name evidence="1" type="ORF">VTK73DRAFT_1969</name>
</gene>
<dbReference type="InterPro" id="IPR052979">
    <property type="entry name" value="Adenylate-forming_domain"/>
</dbReference>
<dbReference type="SUPFAM" id="SSF52343">
    <property type="entry name" value="Ferredoxin reductase-like, C-terminal NADP-linked domain"/>
    <property type="match status" value="1"/>
</dbReference>
<reference evidence="1 2" key="1">
    <citation type="journal article" date="2024" name="Commun. Biol.">
        <title>Comparative genomic analysis of thermophilic fungi reveals convergent evolutionary adaptations and gene losses.</title>
        <authorList>
            <person name="Steindorff A.S."/>
            <person name="Aguilar-Pontes M.V."/>
            <person name="Robinson A.J."/>
            <person name="Andreopoulos B."/>
            <person name="LaButti K."/>
            <person name="Kuo A."/>
            <person name="Mondo S."/>
            <person name="Riley R."/>
            <person name="Otillar R."/>
            <person name="Haridas S."/>
            <person name="Lipzen A."/>
            <person name="Grimwood J."/>
            <person name="Schmutz J."/>
            <person name="Clum A."/>
            <person name="Reid I.D."/>
            <person name="Moisan M.C."/>
            <person name="Butler G."/>
            <person name="Nguyen T.T.M."/>
            <person name="Dewar K."/>
            <person name="Conant G."/>
            <person name="Drula E."/>
            <person name="Henrissat B."/>
            <person name="Hansel C."/>
            <person name="Singer S."/>
            <person name="Hutchinson M.I."/>
            <person name="de Vries R.P."/>
            <person name="Natvig D.O."/>
            <person name="Powell A.J."/>
            <person name="Tsang A."/>
            <person name="Grigoriev I.V."/>
        </authorList>
    </citation>
    <scope>NUCLEOTIDE SEQUENCE [LARGE SCALE GENOMIC DNA]</scope>
    <source>
        <strain evidence="1 2">ATCC 24622</strain>
    </source>
</reference>
<comment type="caution">
    <text evidence="1">The sequence shown here is derived from an EMBL/GenBank/DDBJ whole genome shotgun (WGS) entry which is preliminary data.</text>
</comment>
<dbReference type="PANTHER" id="PTHR33927">
    <property type="entry name" value="TRANSMEMBRANE PROTEIN"/>
    <property type="match status" value="1"/>
</dbReference>
<protein>
    <recommendedName>
        <fullName evidence="3">FAD-binding FR-type domain-containing protein</fullName>
    </recommendedName>
</protein>
<dbReference type="InterPro" id="IPR039261">
    <property type="entry name" value="FNR_nucleotide-bd"/>
</dbReference>
<accession>A0ABR3VSY1</accession>
<dbReference type="PANTHER" id="PTHR33927:SF5">
    <property type="entry name" value="ENZYME, PUTATIVE (AFU_ORTHOLOGUE AFUA_8G01222)-RELATED"/>
    <property type="match status" value="1"/>
</dbReference>
<evidence type="ECO:0000313" key="2">
    <source>
        <dbReference type="Proteomes" id="UP001586593"/>
    </source>
</evidence>
<keyword evidence="2" id="KW-1185">Reference proteome</keyword>
<evidence type="ECO:0008006" key="3">
    <source>
        <dbReference type="Google" id="ProtNLM"/>
    </source>
</evidence>
<proteinExistence type="predicted"/>
<evidence type="ECO:0000313" key="1">
    <source>
        <dbReference type="EMBL" id="KAL1844717.1"/>
    </source>
</evidence>
<dbReference type="EMBL" id="JAZHXJ010001513">
    <property type="protein sequence ID" value="KAL1844717.1"/>
    <property type="molecule type" value="Genomic_DNA"/>
</dbReference>
<name>A0ABR3VSY1_9PEZI</name>
<organism evidence="1 2">
    <name type="scientific">Phialemonium thermophilum</name>
    <dbReference type="NCBI Taxonomy" id="223376"/>
    <lineage>
        <taxon>Eukaryota</taxon>
        <taxon>Fungi</taxon>
        <taxon>Dikarya</taxon>
        <taxon>Ascomycota</taxon>
        <taxon>Pezizomycotina</taxon>
        <taxon>Sordariomycetes</taxon>
        <taxon>Sordariomycetidae</taxon>
        <taxon>Cephalothecales</taxon>
        <taxon>Cephalothecaceae</taxon>
        <taxon>Phialemonium</taxon>
    </lineage>
</organism>
<dbReference type="Proteomes" id="UP001586593">
    <property type="component" value="Unassembled WGS sequence"/>
</dbReference>